<keyword evidence="2" id="KW-0677">Repeat</keyword>
<evidence type="ECO:0000313" key="4">
    <source>
        <dbReference type="EMBL" id="KAK7845935.1"/>
    </source>
</evidence>
<organism evidence="4 5">
    <name type="scientific">Quercus suber</name>
    <name type="common">Cork oak</name>
    <dbReference type="NCBI Taxonomy" id="58331"/>
    <lineage>
        <taxon>Eukaryota</taxon>
        <taxon>Viridiplantae</taxon>
        <taxon>Streptophyta</taxon>
        <taxon>Embryophyta</taxon>
        <taxon>Tracheophyta</taxon>
        <taxon>Spermatophyta</taxon>
        <taxon>Magnoliopsida</taxon>
        <taxon>eudicotyledons</taxon>
        <taxon>Gunneridae</taxon>
        <taxon>Pentapetalae</taxon>
        <taxon>rosids</taxon>
        <taxon>fabids</taxon>
        <taxon>Fagales</taxon>
        <taxon>Fagaceae</taxon>
        <taxon>Quercus</taxon>
    </lineage>
</organism>
<name>A0AAW0L3S4_QUESU</name>
<accession>A0AAW0L3S4</accession>
<dbReference type="SUPFAM" id="SSF52047">
    <property type="entry name" value="RNI-like"/>
    <property type="match status" value="1"/>
</dbReference>
<feature type="domain" description="Leucine-rich repeat-containing N-terminal plant-type" evidence="3">
    <location>
        <begin position="244"/>
        <end position="287"/>
    </location>
</feature>
<evidence type="ECO:0000259" key="3">
    <source>
        <dbReference type="Pfam" id="PF08263"/>
    </source>
</evidence>
<proteinExistence type="predicted"/>
<keyword evidence="5" id="KW-1185">Reference proteome</keyword>
<dbReference type="Proteomes" id="UP000237347">
    <property type="component" value="Unassembled WGS sequence"/>
</dbReference>
<evidence type="ECO:0000256" key="1">
    <source>
        <dbReference type="ARBA" id="ARBA00022614"/>
    </source>
</evidence>
<dbReference type="AlphaFoldDB" id="A0AAW0L3S4"/>
<reference evidence="4 5" key="1">
    <citation type="journal article" date="2018" name="Sci. Data">
        <title>The draft genome sequence of cork oak.</title>
        <authorList>
            <person name="Ramos A.M."/>
            <person name="Usie A."/>
            <person name="Barbosa P."/>
            <person name="Barros P.M."/>
            <person name="Capote T."/>
            <person name="Chaves I."/>
            <person name="Simoes F."/>
            <person name="Abreu I."/>
            <person name="Carrasquinho I."/>
            <person name="Faro C."/>
            <person name="Guimaraes J.B."/>
            <person name="Mendonca D."/>
            <person name="Nobrega F."/>
            <person name="Rodrigues L."/>
            <person name="Saibo N.J.M."/>
            <person name="Varela M.C."/>
            <person name="Egas C."/>
            <person name="Matos J."/>
            <person name="Miguel C.M."/>
            <person name="Oliveira M.M."/>
            <person name="Ricardo C.P."/>
            <person name="Goncalves S."/>
        </authorList>
    </citation>
    <scope>NUCLEOTIDE SEQUENCE [LARGE SCALE GENOMIC DNA]</scope>
    <source>
        <strain evidence="5">cv. HL8</strain>
    </source>
</reference>
<dbReference type="EMBL" id="PKMF04000162">
    <property type="protein sequence ID" value="KAK7845935.1"/>
    <property type="molecule type" value="Genomic_DNA"/>
</dbReference>
<dbReference type="Pfam" id="PF08263">
    <property type="entry name" value="LRRNT_2"/>
    <property type="match status" value="2"/>
</dbReference>
<gene>
    <name evidence="4" type="primary">RLP56_1</name>
    <name evidence="4" type="ORF">CFP56_008550</name>
</gene>
<comment type="caution">
    <text evidence="4">The sequence shown here is derived from an EMBL/GenBank/DDBJ whole genome shotgun (WGS) entry which is preliminary data.</text>
</comment>
<feature type="domain" description="Leucine-rich repeat-containing N-terminal plant-type" evidence="3">
    <location>
        <begin position="91"/>
        <end position="134"/>
    </location>
</feature>
<dbReference type="PANTHER" id="PTHR48065">
    <property type="entry name" value="OS10G0469600 PROTEIN"/>
    <property type="match status" value="1"/>
</dbReference>
<evidence type="ECO:0000256" key="2">
    <source>
        <dbReference type="ARBA" id="ARBA00022737"/>
    </source>
</evidence>
<feature type="non-terminal residue" evidence="4">
    <location>
        <position position="1"/>
    </location>
</feature>
<protein>
    <submittedName>
        <fullName evidence="4">Receptor-like protein 56</fullName>
    </submittedName>
</protein>
<evidence type="ECO:0000313" key="5">
    <source>
        <dbReference type="Proteomes" id="UP000237347"/>
    </source>
</evidence>
<keyword evidence="1" id="KW-0433">Leucine-rich repeat</keyword>
<dbReference type="InterPro" id="IPR013210">
    <property type="entry name" value="LRR_N_plant-typ"/>
</dbReference>
<sequence>SESLLRLNKLESLDLDANIFNRSIIQSLRLLSSLKSLNLSYNALEGSLPIKELSDFKNLEILDLRSNMLNGAETVQVLVHLHGHRGCFEEERMGLLEIKEEFVGSTTNVTIRDHLLPSWVDDHKSECCEWERVTGNSTTGHVTHLSLHNIWEIEWVDYLYFMPWFLNASLFDTFKELRGLDLSLNAIGGLIEHKDLIYILSVSYISVMTFTTTFFTMEWSLVKNLLWGLTVLVQLHGHRGCFEEERMGLLEIKEFLRSSPNVKNHLLPSWVDDHESECCEWERVTCNSTTGHLTQLFLHSSRDLDIDCHYYHYYDLKDVI</sequence>
<dbReference type="PANTHER" id="PTHR48065:SF75">
    <property type="entry name" value="LEUCINE-RICH REPEAT-CONTAINING N-TERMINAL PLANT-TYPE DOMAIN-CONTAINING PROTEIN"/>
    <property type="match status" value="1"/>
</dbReference>
<dbReference type="Gene3D" id="3.80.10.10">
    <property type="entry name" value="Ribonuclease Inhibitor"/>
    <property type="match status" value="3"/>
</dbReference>
<dbReference type="InterPro" id="IPR032675">
    <property type="entry name" value="LRR_dom_sf"/>
</dbReference>